<dbReference type="RefSeq" id="WP_152157586.1">
    <property type="nucleotide sequence ID" value="NZ_WEHX01000005.1"/>
</dbReference>
<organism evidence="1 2">
    <name type="scientific">Sutterella seckii</name>
    <dbReference type="NCBI Taxonomy" id="1944635"/>
    <lineage>
        <taxon>Bacteria</taxon>
        <taxon>Pseudomonadati</taxon>
        <taxon>Pseudomonadota</taxon>
        <taxon>Betaproteobacteria</taxon>
        <taxon>Burkholderiales</taxon>
        <taxon>Sutterellaceae</taxon>
        <taxon>Sutterella</taxon>
    </lineage>
</organism>
<proteinExistence type="predicted"/>
<dbReference type="OrthoDB" id="9796575at2"/>
<dbReference type="Gene3D" id="3.10.20.280">
    <property type="entry name" value="RnfH-like"/>
    <property type="match status" value="1"/>
</dbReference>
<name>A0A6I1EY91_9BURK</name>
<gene>
    <name evidence="1" type="ORF">GBM95_02220</name>
</gene>
<protein>
    <submittedName>
        <fullName evidence="1">RnfH family protein</fullName>
    </submittedName>
</protein>
<dbReference type="Proteomes" id="UP000430564">
    <property type="component" value="Unassembled WGS sequence"/>
</dbReference>
<evidence type="ECO:0000313" key="2">
    <source>
        <dbReference type="Proteomes" id="UP000430564"/>
    </source>
</evidence>
<reference evidence="1 2" key="1">
    <citation type="submission" date="2019-10" db="EMBL/GenBank/DDBJ databases">
        <title>Genome diversity of Sutterella seckii.</title>
        <authorList>
            <person name="Chaplin A.V."/>
            <person name="Sokolova S.R."/>
            <person name="Mosin K.A."/>
            <person name="Ivanova E.L."/>
            <person name="Kochetkova T.O."/>
            <person name="Goltsov A.Y."/>
            <person name="Trofimov D.Y."/>
            <person name="Efimov B.A."/>
        </authorList>
    </citation>
    <scope>NUCLEOTIDE SEQUENCE [LARGE SCALE GENOMIC DNA]</scope>
    <source>
        <strain evidence="1 2">ASD393</strain>
    </source>
</reference>
<dbReference type="EMBL" id="WEHX01000005">
    <property type="protein sequence ID" value="KAB7662720.1"/>
    <property type="molecule type" value="Genomic_DNA"/>
</dbReference>
<evidence type="ECO:0000313" key="1">
    <source>
        <dbReference type="EMBL" id="KAB7662720.1"/>
    </source>
</evidence>
<sequence>MRIAICEITHQGAKAVAAEREIELPDAATVEAALLKLGRDPQEAGLGLSIYARRAQLTDVLVPGDRLELSEPLLVDPREARRMRAERQGDVRFLTCGRHGGKHRLAQ</sequence>
<accession>A0A6I1EY91</accession>
<dbReference type="InterPro" id="IPR037021">
    <property type="entry name" value="RnfH_sf"/>
</dbReference>
<dbReference type="AlphaFoldDB" id="A0A6I1EY91"/>
<dbReference type="Pfam" id="PF03658">
    <property type="entry name" value="Ub-RnfH"/>
    <property type="match status" value="1"/>
</dbReference>
<comment type="caution">
    <text evidence="1">The sequence shown here is derived from an EMBL/GenBank/DDBJ whole genome shotgun (WGS) entry which is preliminary data.</text>
</comment>
<dbReference type="InterPro" id="IPR005346">
    <property type="entry name" value="RnfH"/>
</dbReference>